<reference evidence="9 10" key="1">
    <citation type="submission" date="2024-01" db="EMBL/GenBank/DDBJ databases">
        <title>The genomes of 5 underutilized Papilionoideae crops provide insights into root nodulation and disease resistanc.</title>
        <authorList>
            <person name="Jiang F."/>
        </authorList>
    </citation>
    <scope>NUCLEOTIDE SEQUENCE [LARGE SCALE GENOMIC DNA]</scope>
    <source>
        <strain evidence="9">JINMINGXINNONG_FW02</strain>
        <tissue evidence="9">Leaves</tissue>
    </source>
</reference>
<evidence type="ECO:0000256" key="1">
    <source>
        <dbReference type="ARBA" id="ARBA00004123"/>
    </source>
</evidence>
<feature type="compositionally biased region" description="Basic and acidic residues" evidence="7">
    <location>
        <begin position="1458"/>
        <end position="1493"/>
    </location>
</feature>
<feature type="region of interest" description="Disordered" evidence="7">
    <location>
        <begin position="1425"/>
        <end position="1493"/>
    </location>
</feature>
<dbReference type="GO" id="GO:0005819">
    <property type="term" value="C:spindle"/>
    <property type="evidence" value="ECO:0007669"/>
    <property type="project" value="UniProtKB-SubCell"/>
</dbReference>
<evidence type="ECO:0000313" key="9">
    <source>
        <dbReference type="EMBL" id="KAK7357828.1"/>
    </source>
</evidence>
<evidence type="ECO:0000256" key="5">
    <source>
        <dbReference type="ARBA" id="ARBA00023212"/>
    </source>
</evidence>
<feature type="region of interest" description="Disordered" evidence="7">
    <location>
        <begin position="1578"/>
        <end position="1598"/>
    </location>
</feature>
<keyword evidence="6" id="KW-0539">Nucleus</keyword>
<feature type="region of interest" description="Disordered" evidence="7">
    <location>
        <begin position="1326"/>
        <end position="1348"/>
    </location>
</feature>
<dbReference type="InterPro" id="IPR005635">
    <property type="entry name" value="Inner_centromere_prot_ARK-bd"/>
</dbReference>
<keyword evidence="10" id="KW-1185">Reference proteome</keyword>
<feature type="region of interest" description="Disordered" evidence="7">
    <location>
        <begin position="801"/>
        <end position="826"/>
    </location>
</feature>
<feature type="region of interest" description="Disordered" evidence="7">
    <location>
        <begin position="964"/>
        <end position="997"/>
    </location>
</feature>
<keyword evidence="5" id="KW-0206">Cytoskeleton</keyword>
<dbReference type="Pfam" id="PF03941">
    <property type="entry name" value="INCENP_ARK-bind"/>
    <property type="match status" value="1"/>
</dbReference>
<comment type="subcellular location">
    <subcellularLocation>
        <location evidence="2">Cytoplasm</location>
        <location evidence="2">Cytoskeleton</location>
        <location evidence="2">Spindle</location>
    </subcellularLocation>
    <subcellularLocation>
        <location evidence="1">Nucleus</location>
    </subcellularLocation>
</comment>
<evidence type="ECO:0000256" key="3">
    <source>
        <dbReference type="ARBA" id="ARBA00010042"/>
    </source>
</evidence>
<evidence type="ECO:0000256" key="2">
    <source>
        <dbReference type="ARBA" id="ARBA00004186"/>
    </source>
</evidence>
<comment type="similarity">
    <text evidence="3">Belongs to the INCENP family.</text>
</comment>
<evidence type="ECO:0000256" key="6">
    <source>
        <dbReference type="ARBA" id="ARBA00023242"/>
    </source>
</evidence>
<organism evidence="9 10">
    <name type="scientific">Phaseolus coccineus</name>
    <name type="common">Scarlet runner bean</name>
    <name type="synonym">Phaseolus multiflorus</name>
    <dbReference type="NCBI Taxonomy" id="3886"/>
    <lineage>
        <taxon>Eukaryota</taxon>
        <taxon>Viridiplantae</taxon>
        <taxon>Streptophyta</taxon>
        <taxon>Embryophyta</taxon>
        <taxon>Tracheophyta</taxon>
        <taxon>Spermatophyta</taxon>
        <taxon>Magnoliopsida</taxon>
        <taxon>eudicotyledons</taxon>
        <taxon>Gunneridae</taxon>
        <taxon>Pentapetalae</taxon>
        <taxon>rosids</taxon>
        <taxon>fabids</taxon>
        <taxon>Fabales</taxon>
        <taxon>Fabaceae</taxon>
        <taxon>Papilionoideae</taxon>
        <taxon>50 kb inversion clade</taxon>
        <taxon>NPAAA clade</taxon>
        <taxon>indigoferoid/millettioid clade</taxon>
        <taxon>Phaseoleae</taxon>
        <taxon>Phaseolus</taxon>
    </lineage>
</organism>
<keyword evidence="4" id="KW-0963">Cytoplasm</keyword>
<feature type="compositionally biased region" description="Polar residues" evidence="7">
    <location>
        <begin position="808"/>
        <end position="826"/>
    </location>
</feature>
<name>A0AAN9R8L4_PHACN</name>
<evidence type="ECO:0000313" key="10">
    <source>
        <dbReference type="Proteomes" id="UP001374584"/>
    </source>
</evidence>
<dbReference type="GO" id="GO:0005634">
    <property type="term" value="C:nucleus"/>
    <property type="evidence" value="ECO:0007669"/>
    <property type="project" value="UniProtKB-SubCell"/>
</dbReference>
<dbReference type="PANTHER" id="PTHR13738:SF1">
    <property type="entry name" value="TROPONIN I"/>
    <property type="match status" value="1"/>
</dbReference>
<feature type="compositionally biased region" description="Basic and acidic residues" evidence="7">
    <location>
        <begin position="1425"/>
        <end position="1446"/>
    </location>
</feature>
<feature type="domain" description="Inner centromere protein ARK-binding" evidence="8">
    <location>
        <begin position="1586"/>
        <end position="1637"/>
    </location>
</feature>
<sequence>MEKHVVQIFERKKRIIEQSRQQCHLWEHHLYPKLLLNGIPPPPWLCNSSLHADPQELNKDDLVSEVVLSQPQYRVPFLGAYSDLDSVSYGVQNRIGLRNEGHALEKEAGGGAHNLPDCSVNNAACGSSGPPELDTGAVSPPRNQIEARALEIHQDPTLSLAKVQRSRSRQKALELRNSAKAPTLLSENDDDDAGFCAGTSSGAGPLTQREEHEMESDVVKEFHSDIPSCSMKEMEPRDGVTNCSGQIMKSKSSSQKKFNSLNVTTSYSVAKEDGPPHDNLNESLEIVNQPCFENGSIGVNETDKWEYQIKEAGKSLYDERLTKSKSSSQTRCNSVLSKLDSSLGSGKGVEIYDLMQPFTHADPTDVSKITGCSNGSGRNAVKDGNSCLNKQQSNVHSMIKLLGSSCPSPAHDLLMTGGSVKSIDKSAPSPQPLILQDTVASAVGSFSHQNNPDFSVVKRGCSSRSGSGKVEEVLKSSRSNICEQSDACSQFSGKKYWNVQLTELEARRLSSSPKYSKLDMENDRNFAEENVAALSASGKMSALATCSNERRLRPVSFSNLDGGSLLAESVYVETVVDEKVLDAQVNVPSDAIPNDNVQHRSAAIVEVDEDFDGLVEEDPSCVSPRVGLNLSMSKQPPDFIMSVKPKQLNFGDVEQTRMSGICRPDLEEGQQGVSPEEEPLNSLEPLNLLEKEISPVCEINRNSSGEMPLMKMQEVLIRKEGSHMEYRASHSEEEDIARTTICAVSPDKEICMVQNEFCVVTSSLLNQSSTSLVAGENSSRSLTKEVLPLKFVSVNSKVKNDESGSKLADSSSEAVTGNDQQDSTDKNVTNFTVGFPFSAPLDGVNFSLAQPTPNSITLCQDGDLLRQTLLSDGKITSFSDNFQIFRSSNYDVGHSCPQHKRRKIETEKYLPASSNLLEKSRDYIDQRPASRSLIIKEDDNLEAAQEVQQLPSDQEEDIEHRYMSNSPTKEMQYNGECQPMKETSPKESKEEKLIVDGGDRSENSLLLAVANPSGFGIDSMMRCKTDEKVASLQHQVNCGRESVERLSCFEKGTSSRRIYPEENAKLSDCMSASPGMQCLDLVGTDEALPEFEGFIIETDSAQTCIAGDEMDLETMDLSSNSNSIDNTSLGNSRFMHSPFCSSLTPYKLHNIPELHQSLPNGLLEGLGISSSLPLSDASPRSLSDFQPNYKGQCTSSVQTLWDRINSNFGSSGKRKSLKLDLPCIIEVNENVDEIAGTFQRGIDSEGMTGTNKRKPLAEIVDDANHSTSVLQDDVLAGGCDDVVSSKFNLSGTCSKVKNKLENSNRKRFTSKGKENQNISLGANEVKRTTESVRKRPGRPKLSGKDSMKRCPINNIVSNVSSFIPLVQQKQAAAVVTGKRDIKVKALEAAEAAKRMAEKKENERKIKKEVLRLQREKVELELQKKKKDEERRKREEQMATKKRQREDEEKEKEKKRKRVNDMKKQLQGHEKIRGKKEEIEIERRTTGEEVQENKTLLEAKEKQKNLRAQDNRECNLVKISENESLAMRDSANYKSQEPRLENSESLNDLANNGKVMDNLIKAKEDGDLIIENTLQEQSYEISPYKGSDDEDEDEDDMPNNKFIPSWASKHSLSLIVTSQKMDPEMIFPQQSFCNIAEVLLPRKLLLH</sequence>
<protein>
    <recommendedName>
        <fullName evidence="8">Inner centromere protein ARK-binding domain-containing protein</fullName>
    </recommendedName>
</protein>
<evidence type="ECO:0000259" key="8">
    <source>
        <dbReference type="Pfam" id="PF03941"/>
    </source>
</evidence>
<accession>A0AAN9R8L4</accession>
<feature type="compositionally biased region" description="Acidic residues" evidence="7">
    <location>
        <begin position="1587"/>
        <end position="1596"/>
    </location>
</feature>
<comment type="caution">
    <text evidence="9">The sequence shown here is derived from an EMBL/GenBank/DDBJ whole genome shotgun (WGS) entry which is preliminary data.</text>
</comment>
<dbReference type="Proteomes" id="UP001374584">
    <property type="component" value="Unassembled WGS sequence"/>
</dbReference>
<proteinExistence type="inferred from homology"/>
<dbReference type="InterPro" id="IPR050875">
    <property type="entry name" value="Troponin_I"/>
</dbReference>
<gene>
    <name evidence="9" type="ORF">VNO80_17125</name>
</gene>
<feature type="compositionally biased region" description="Basic and acidic residues" evidence="7">
    <location>
        <begin position="983"/>
        <end position="997"/>
    </location>
</feature>
<feature type="region of interest" description="Disordered" evidence="7">
    <location>
        <begin position="171"/>
        <end position="215"/>
    </location>
</feature>
<dbReference type="PANTHER" id="PTHR13738">
    <property type="entry name" value="TROPONIN I"/>
    <property type="match status" value="1"/>
</dbReference>
<dbReference type="EMBL" id="JAYMYR010000006">
    <property type="protein sequence ID" value="KAK7357828.1"/>
    <property type="molecule type" value="Genomic_DNA"/>
</dbReference>
<evidence type="ECO:0000256" key="4">
    <source>
        <dbReference type="ARBA" id="ARBA00022490"/>
    </source>
</evidence>
<evidence type="ECO:0000256" key="7">
    <source>
        <dbReference type="SAM" id="MobiDB-lite"/>
    </source>
</evidence>